<feature type="domain" description="ATP-grasp" evidence="10">
    <location>
        <begin position="703"/>
        <end position="903"/>
    </location>
</feature>
<feature type="region of interest" description="Disordered" evidence="7">
    <location>
        <begin position="986"/>
        <end position="1031"/>
    </location>
</feature>
<evidence type="ECO:0000256" key="5">
    <source>
        <dbReference type="ARBA" id="ARBA00023239"/>
    </source>
</evidence>
<dbReference type="SUPFAM" id="SSF54695">
    <property type="entry name" value="POZ domain"/>
    <property type="match status" value="1"/>
</dbReference>
<evidence type="ECO:0000259" key="9">
    <source>
        <dbReference type="PROSITE" id="PS50097"/>
    </source>
</evidence>
<dbReference type="InterPro" id="IPR011761">
    <property type="entry name" value="ATP-grasp"/>
</dbReference>
<feature type="compositionally biased region" description="Polar residues" evidence="7">
    <location>
        <begin position="986"/>
        <end position="1002"/>
    </location>
</feature>
<evidence type="ECO:0000256" key="8">
    <source>
        <dbReference type="SAM" id="Phobius"/>
    </source>
</evidence>
<keyword evidence="2" id="KW-0479">Metal-binding</keyword>
<evidence type="ECO:0000256" key="7">
    <source>
        <dbReference type="SAM" id="MobiDB-lite"/>
    </source>
</evidence>
<dbReference type="InterPro" id="IPR030960">
    <property type="entry name" value="DHQS/DOIS_N"/>
</dbReference>
<dbReference type="STRING" id="356882.A0A423W4U0"/>
<dbReference type="InterPro" id="IPR056179">
    <property type="entry name" value="DHQS_C"/>
</dbReference>
<dbReference type="GO" id="GO:0046872">
    <property type="term" value="F:metal ion binding"/>
    <property type="evidence" value="ECO:0007669"/>
    <property type="project" value="UniProtKB-KW"/>
</dbReference>
<feature type="region of interest" description="Disordered" evidence="7">
    <location>
        <begin position="1259"/>
        <end position="1281"/>
    </location>
</feature>
<protein>
    <recommendedName>
        <fullName evidence="13">BTB domain-containing protein</fullName>
    </recommendedName>
</protein>
<evidence type="ECO:0000259" key="10">
    <source>
        <dbReference type="PROSITE" id="PS50975"/>
    </source>
</evidence>
<dbReference type="GO" id="GO:0005524">
    <property type="term" value="F:ATP binding"/>
    <property type="evidence" value="ECO:0007669"/>
    <property type="project" value="UniProtKB-UniRule"/>
</dbReference>
<dbReference type="PROSITE" id="PS50975">
    <property type="entry name" value="ATP_GRASP"/>
    <property type="match status" value="1"/>
</dbReference>
<dbReference type="EMBL" id="LKEA01000026">
    <property type="protein sequence ID" value="ROV98352.1"/>
    <property type="molecule type" value="Genomic_DNA"/>
</dbReference>
<dbReference type="CDD" id="cd18186">
    <property type="entry name" value="BTB_POZ_ZBTB_KLHL-like"/>
    <property type="match status" value="1"/>
</dbReference>
<dbReference type="SUPFAM" id="SSF56796">
    <property type="entry name" value="Dehydroquinate synthase-like"/>
    <property type="match status" value="1"/>
</dbReference>
<dbReference type="InterPro" id="IPR000210">
    <property type="entry name" value="BTB/POZ_dom"/>
</dbReference>
<dbReference type="Pfam" id="PF24621">
    <property type="entry name" value="DHQS_C"/>
    <property type="match status" value="1"/>
</dbReference>
<evidence type="ECO:0000256" key="3">
    <source>
        <dbReference type="ARBA" id="ARBA00022741"/>
    </source>
</evidence>
<comment type="cofactor">
    <cofactor evidence="1">
        <name>NAD(+)</name>
        <dbReference type="ChEBI" id="CHEBI:57540"/>
    </cofactor>
</comment>
<evidence type="ECO:0000313" key="12">
    <source>
        <dbReference type="Proteomes" id="UP000283895"/>
    </source>
</evidence>
<dbReference type="InterPro" id="IPR036291">
    <property type="entry name" value="NAD(P)-bd_dom_sf"/>
</dbReference>
<dbReference type="GO" id="GO:0003856">
    <property type="term" value="F:3-dehydroquinate synthase activity"/>
    <property type="evidence" value="ECO:0007669"/>
    <property type="project" value="TreeGrafter"/>
</dbReference>
<evidence type="ECO:0000256" key="6">
    <source>
        <dbReference type="PROSITE-ProRule" id="PRU00409"/>
    </source>
</evidence>
<keyword evidence="6" id="KW-0067">ATP-binding</keyword>
<evidence type="ECO:0000256" key="1">
    <source>
        <dbReference type="ARBA" id="ARBA00001911"/>
    </source>
</evidence>
<keyword evidence="8" id="KW-1133">Transmembrane helix</keyword>
<dbReference type="Gene3D" id="1.20.1090.10">
    <property type="entry name" value="Dehydroquinate synthase-like - alpha domain"/>
    <property type="match status" value="1"/>
</dbReference>
<feature type="domain" description="BTB" evidence="9">
    <location>
        <begin position="1066"/>
        <end position="1134"/>
    </location>
</feature>
<dbReference type="GO" id="GO:0017000">
    <property type="term" value="P:antibiotic biosynthetic process"/>
    <property type="evidence" value="ECO:0007669"/>
    <property type="project" value="InterPro"/>
</dbReference>
<feature type="compositionally biased region" description="Basic residues" evidence="7">
    <location>
        <begin position="1272"/>
        <end position="1281"/>
    </location>
</feature>
<accession>A0A423W4U0</accession>
<keyword evidence="12" id="KW-1185">Reference proteome</keyword>
<evidence type="ECO:0000256" key="4">
    <source>
        <dbReference type="ARBA" id="ARBA00023027"/>
    </source>
</evidence>
<name>A0A423W4U0_9PEZI</name>
<keyword evidence="3 6" id="KW-0547">Nucleotide-binding</keyword>
<dbReference type="OrthoDB" id="197068at2759"/>
<proteinExistence type="predicted"/>
<dbReference type="InterPro" id="IPR050071">
    <property type="entry name" value="Dehydroquinate_synthase"/>
</dbReference>
<organism evidence="11 12">
    <name type="scientific">Cytospora schulzeri</name>
    <dbReference type="NCBI Taxonomy" id="448051"/>
    <lineage>
        <taxon>Eukaryota</taxon>
        <taxon>Fungi</taxon>
        <taxon>Dikarya</taxon>
        <taxon>Ascomycota</taxon>
        <taxon>Pezizomycotina</taxon>
        <taxon>Sordariomycetes</taxon>
        <taxon>Sordariomycetidae</taxon>
        <taxon>Diaporthales</taxon>
        <taxon>Cytosporaceae</taxon>
        <taxon>Cytospora</taxon>
    </lineage>
</organism>
<reference evidence="11 12" key="1">
    <citation type="submission" date="2015-09" db="EMBL/GenBank/DDBJ databases">
        <title>Host preference determinants of Valsa canker pathogens revealed by comparative genomics.</title>
        <authorList>
            <person name="Yin Z."/>
            <person name="Huang L."/>
        </authorList>
    </citation>
    <scope>NUCLEOTIDE SEQUENCE [LARGE SCALE GENOMIC DNA]</scope>
    <source>
        <strain evidence="11 12">03-1</strain>
    </source>
</reference>
<dbReference type="InterPro" id="IPR035872">
    <property type="entry name" value="EEVS-like"/>
</dbReference>
<dbReference type="Gene3D" id="3.30.470.20">
    <property type="entry name" value="ATP-grasp fold, B domain"/>
    <property type="match status" value="1"/>
</dbReference>
<dbReference type="Gene3D" id="3.40.50.1970">
    <property type="match status" value="1"/>
</dbReference>
<dbReference type="Gene3D" id="3.30.710.10">
    <property type="entry name" value="Potassium Channel Kv1.1, Chain A"/>
    <property type="match status" value="1"/>
</dbReference>
<evidence type="ECO:0000256" key="2">
    <source>
        <dbReference type="ARBA" id="ARBA00022723"/>
    </source>
</evidence>
<dbReference type="Pfam" id="PF01761">
    <property type="entry name" value="DHQ_synthase"/>
    <property type="match status" value="1"/>
</dbReference>
<dbReference type="PANTHER" id="PTHR43622">
    <property type="entry name" value="3-DEHYDROQUINATE SYNTHASE"/>
    <property type="match status" value="1"/>
</dbReference>
<keyword evidence="5" id="KW-0456">Lyase</keyword>
<dbReference type="FunFam" id="3.40.50.1970:FF:000018">
    <property type="entry name" value="Related to 2-epi-5-epi-valiolone synthase"/>
    <property type="match status" value="1"/>
</dbReference>
<comment type="caution">
    <text evidence="11">The sequence shown here is derived from an EMBL/GenBank/DDBJ whole genome shotgun (WGS) entry which is preliminary data.</text>
</comment>
<dbReference type="PROSITE" id="PS50097">
    <property type="entry name" value="BTB"/>
    <property type="match status" value="1"/>
</dbReference>
<sequence length="1281" mass="142602">MSDLKATVSETDQGFHVEGYEKITYDFQFVDGVFDIQNPGLASCYKPWGRVLAVTDKNVYGLYGDKMKAYFDHYGLTLKVHKTSIGEKAKTVDTWLSICDSMTEFGIIRKEPVLVVGGGLVTDVAGFACAAYRRNTNFIRVPTTVIGLIDASVSIKVAVNYGNYKNRLGAYHAPIHTFLDFTFLRSLPIAQVRNGFAELIKISSCAHLDVFNLLDKYCEQLIESKFARADGSSDELRQAADYINREGIFEMLKLETPNLHEIGLDRVIAYGHTWSPLHELVPSTPLRHGHAISIDMAYSATIAHLRGLLSNSDHTRLLTLFSRAGLTIDHPQFDEDVVEKATAAILKTRDGKLRLAVPNPLGGCTFLNDVSRDEMVSALRKHKALMKSYPREGAGLEAYVDGSDTGYADLETENMSVMDTVMGNGDSLKRKAAVAHSNGVKKWSYLASNAAVSESKDDGMALVKEEDSMPSNEPVVENTSPSTNSICGFLRLSLYDHTKTALLVFLSLITLPISCIIATAVTVLPPWVIVYFFPYASSTPTGALYHRNLCRSERDFSQKTVLVTGVGMTKGLTLARSFWLCGHKVIAADFDIESCSMWVPWRGRAYSRAFDKVYPLKRPVIREGMEEIEKAEIQIEYIKEIHRIVKQEGVDLWVSCSGVASAVEDAMVKEALDRMPPEEGVPCACIQFDVPTTSTLHEKSTFIRHTKRLNLPVPESYDVTSHSQVLSFLDRATKKHPCKKFILKPVGMDDANRANMTLLPLLDTHDTEIHVRRLPISKNRPWILQQFIRGGREYCTHSLVVDGEVKVFVACPSAELLMHYTALAHDDPVGEGMLEFTRRFAAAAGRGFTGHLSFDFMTEKDEEGMTRLYAIECNPRAHTAVALFGQVGREMRGMVEAYLSAIESRTKPGEHELRRKNGVSRLVRPPTDVTSRYWMGHDVLTLLVLPLLGLLGWNQSIGEFVDRTKGFVRHVLFWKDGTFELWDPWPSQSPEATMADNDNTIIEDSPANPGGDVEMSESAGAGAGEDEATAAAGRSEMPFADMETINEPEPVPERTSFISYLTSPIVTLIVGSGEDETILTAHQALLTLSPFFKDACAQFSDDGSPRQIELPSEEIDAVGCFLEYLYTGDYFPRKIPGQRQLELDPSLPKVDESGEQLLKHARVYTLADKFQVPNLRTLASSKIHCVNSTAKGEIAYARYVYAYTSDVDTTIRAPVANFWANRSHTLRAEAEPEFKSLCLEYPQFGYDVLTRVLDEKLKRESNTKMHPATSSARKRPRHSNA</sequence>
<dbReference type="PANTHER" id="PTHR43622:SF3">
    <property type="entry name" value="2-EPI-5-EPI-VALIOLONE SYNTHASE"/>
    <property type="match status" value="1"/>
</dbReference>
<feature type="transmembrane region" description="Helical" evidence="8">
    <location>
        <begin position="500"/>
        <end position="533"/>
    </location>
</feature>
<keyword evidence="8" id="KW-0472">Membrane</keyword>
<gene>
    <name evidence="11" type="ORF">VMCG_07175</name>
</gene>
<keyword evidence="8" id="KW-0812">Transmembrane</keyword>
<dbReference type="SUPFAM" id="SSF51735">
    <property type="entry name" value="NAD(P)-binding Rossmann-fold domains"/>
    <property type="match status" value="1"/>
</dbReference>
<evidence type="ECO:0000313" key="11">
    <source>
        <dbReference type="EMBL" id="ROV98352.1"/>
    </source>
</evidence>
<dbReference type="InterPro" id="IPR011333">
    <property type="entry name" value="SKP1/BTB/POZ_sf"/>
</dbReference>
<dbReference type="FunFam" id="1.20.1090.10:FF:000015">
    <property type="entry name" value="3-dehydroquinate synthase protein"/>
    <property type="match status" value="1"/>
</dbReference>
<dbReference type="Proteomes" id="UP000283895">
    <property type="component" value="Unassembled WGS sequence"/>
</dbReference>
<dbReference type="CDD" id="cd08199">
    <property type="entry name" value="EEVS"/>
    <property type="match status" value="1"/>
</dbReference>
<keyword evidence="4" id="KW-0520">NAD</keyword>
<evidence type="ECO:0008006" key="13">
    <source>
        <dbReference type="Google" id="ProtNLM"/>
    </source>
</evidence>
<dbReference type="SUPFAM" id="SSF56059">
    <property type="entry name" value="Glutathione synthetase ATP-binding domain-like"/>
    <property type="match status" value="1"/>
</dbReference>